<evidence type="ECO:0000313" key="3">
    <source>
        <dbReference type="Proteomes" id="UP001557470"/>
    </source>
</evidence>
<dbReference type="AlphaFoldDB" id="A0ABD0WM00"/>
<feature type="compositionally biased region" description="Polar residues" evidence="1">
    <location>
        <begin position="1"/>
        <end position="11"/>
    </location>
</feature>
<accession>A0ABD0WM00</accession>
<dbReference type="Proteomes" id="UP001557470">
    <property type="component" value="Unassembled WGS sequence"/>
</dbReference>
<name>A0ABD0WM00_UMBPY</name>
<reference evidence="2 3" key="1">
    <citation type="submission" date="2024-06" db="EMBL/GenBank/DDBJ databases">
        <authorList>
            <person name="Pan Q."/>
            <person name="Wen M."/>
            <person name="Jouanno E."/>
            <person name="Zahm M."/>
            <person name="Klopp C."/>
            <person name="Cabau C."/>
            <person name="Louis A."/>
            <person name="Berthelot C."/>
            <person name="Parey E."/>
            <person name="Roest Crollius H."/>
            <person name="Montfort J."/>
            <person name="Robinson-Rechavi M."/>
            <person name="Bouchez O."/>
            <person name="Lampietro C."/>
            <person name="Lopez Roques C."/>
            <person name="Donnadieu C."/>
            <person name="Postlethwait J."/>
            <person name="Bobe J."/>
            <person name="Verreycken H."/>
            <person name="Guiguen Y."/>
        </authorList>
    </citation>
    <scope>NUCLEOTIDE SEQUENCE [LARGE SCALE GENOMIC DNA]</scope>
    <source>
        <strain evidence="2">Up_M1</strain>
        <tissue evidence="2">Testis</tissue>
    </source>
</reference>
<organism evidence="2 3">
    <name type="scientific">Umbra pygmaea</name>
    <name type="common">Eastern mudminnow</name>
    <dbReference type="NCBI Taxonomy" id="75934"/>
    <lineage>
        <taxon>Eukaryota</taxon>
        <taxon>Metazoa</taxon>
        <taxon>Chordata</taxon>
        <taxon>Craniata</taxon>
        <taxon>Vertebrata</taxon>
        <taxon>Euteleostomi</taxon>
        <taxon>Actinopterygii</taxon>
        <taxon>Neopterygii</taxon>
        <taxon>Teleostei</taxon>
        <taxon>Protacanthopterygii</taxon>
        <taxon>Esociformes</taxon>
        <taxon>Umbridae</taxon>
        <taxon>Umbra</taxon>
    </lineage>
</organism>
<sequence>MSQRFTVTAFSRSDGDRSGPDIQGEVNQLFEGDEPTPSSSNKEVSFSTEVLVMQANSCSKRSVAGDPGCALIFLKLSGSVTGRRMVQRSAIFPRT</sequence>
<evidence type="ECO:0000313" key="2">
    <source>
        <dbReference type="EMBL" id="KAL0977904.1"/>
    </source>
</evidence>
<dbReference type="EMBL" id="JAGEUA010000005">
    <property type="protein sequence ID" value="KAL0977904.1"/>
    <property type="molecule type" value="Genomic_DNA"/>
</dbReference>
<evidence type="ECO:0000256" key="1">
    <source>
        <dbReference type="SAM" id="MobiDB-lite"/>
    </source>
</evidence>
<gene>
    <name evidence="2" type="ORF">UPYG_G00163020</name>
</gene>
<comment type="caution">
    <text evidence="2">The sequence shown here is derived from an EMBL/GenBank/DDBJ whole genome shotgun (WGS) entry which is preliminary data.</text>
</comment>
<proteinExistence type="predicted"/>
<protein>
    <submittedName>
        <fullName evidence="2">Uncharacterized protein</fullName>
    </submittedName>
</protein>
<keyword evidence="3" id="KW-1185">Reference proteome</keyword>
<feature type="region of interest" description="Disordered" evidence="1">
    <location>
        <begin position="1"/>
        <end position="43"/>
    </location>
</feature>